<organism evidence="4 5">
    <name type="scientific">Ceratobasidium theobromae</name>
    <dbReference type="NCBI Taxonomy" id="1582974"/>
    <lineage>
        <taxon>Eukaryota</taxon>
        <taxon>Fungi</taxon>
        <taxon>Dikarya</taxon>
        <taxon>Basidiomycota</taxon>
        <taxon>Agaricomycotina</taxon>
        <taxon>Agaricomycetes</taxon>
        <taxon>Cantharellales</taxon>
        <taxon>Ceratobasidiaceae</taxon>
        <taxon>Ceratobasidium</taxon>
    </lineage>
</organism>
<gene>
    <name evidence="4" type="ORF">CTheo_4150</name>
</gene>
<dbReference type="PANTHER" id="PTHR35848">
    <property type="entry name" value="OXALATE-BINDING PROTEIN"/>
    <property type="match status" value="1"/>
</dbReference>
<comment type="caution">
    <text evidence="4">The sequence shown here is derived from an EMBL/GenBank/DDBJ whole genome shotgun (WGS) entry which is preliminary data.</text>
</comment>
<feature type="region of interest" description="Disordered" evidence="2">
    <location>
        <begin position="514"/>
        <end position="547"/>
    </location>
</feature>
<dbReference type="CDD" id="cd02224">
    <property type="entry name" value="cupin_SPO2919-like"/>
    <property type="match status" value="2"/>
</dbReference>
<feature type="region of interest" description="Disordered" evidence="2">
    <location>
        <begin position="420"/>
        <end position="468"/>
    </location>
</feature>
<dbReference type="EMBL" id="SSOP01000066">
    <property type="protein sequence ID" value="KAB5592386.1"/>
    <property type="molecule type" value="Genomic_DNA"/>
</dbReference>
<dbReference type="InterPro" id="IPR051610">
    <property type="entry name" value="GPI/OXD"/>
</dbReference>
<feature type="compositionally biased region" description="Basic and acidic residues" evidence="2">
    <location>
        <begin position="533"/>
        <end position="547"/>
    </location>
</feature>
<proteinExistence type="predicted"/>
<evidence type="ECO:0000256" key="1">
    <source>
        <dbReference type="ARBA" id="ARBA00022723"/>
    </source>
</evidence>
<dbReference type="AlphaFoldDB" id="A0A5N5QMJ6"/>
<dbReference type="Pfam" id="PF07883">
    <property type="entry name" value="Cupin_2"/>
    <property type="match status" value="2"/>
</dbReference>
<protein>
    <submittedName>
        <fullName evidence="4">Hemolysin like protein</fullName>
    </submittedName>
</protein>
<dbReference type="InterPro" id="IPR007727">
    <property type="entry name" value="Spo12"/>
</dbReference>
<name>A0A5N5QMJ6_9AGAM</name>
<dbReference type="InterPro" id="IPR013096">
    <property type="entry name" value="Cupin_2"/>
</dbReference>
<reference evidence="4 5" key="1">
    <citation type="journal article" date="2019" name="Fungal Biol. Biotechnol.">
        <title>Draft genome sequence of fastidious pathogen Ceratobasidium theobromae, which causes vascular-streak dieback in Theobroma cacao.</title>
        <authorList>
            <person name="Ali S.S."/>
            <person name="Asman A."/>
            <person name="Shao J."/>
            <person name="Firmansyah A.P."/>
            <person name="Susilo A.W."/>
            <person name="Rosmana A."/>
            <person name="McMahon P."/>
            <person name="Junaid M."/>
            <person name="Guest D."/>
            <person name="Kheng T.Y."/>
            <person name="Meinhardt L.W."/>
            <person name="Bailey B.A."/>
        </authorList>
    </citation>
    <scope>NUCLEOTIDE SEQUENCE [LARGE SCALE GENOMIC DNA]</scope>
    <source>
        <strain evidence="4 5">CT2</strain>
    </source>
</reference>
<dbReference type="OrthoDB" id="10263073at2759"/>
<sequence length="547" mass="59113">MTDNFGDHQSVEPVITEGLTLGPNVVEAHPPTIGGPDPILQTRLHRGDIGSEFESAEQNTQSCAANPNSVTPGSLDHKGDIRDCIVHVPDFLKPLAGLGVKQSDGRQSACLNKATGMSDRLGIHYQIIPPGYRTACPHAHSAEDELVFCLQGRGTIWQNGWIYPFEPGDVAGWKAGTGVTHCVINDTKRVPGQTEDEQEGDLILLVVGENKPGEDRLYYPHNPEEYGISGKLRWDDFKQQNESGAHPGVARAERPNDTLLNHTIGARPSNIVCWRDQLAPAGEGELFAYATSLSQETGLSGQFGCNLEIIPPGARSSDPHAHSVEDELVFIIQGEALVWLDGHTFPVSVGDAIGFRGGTGLAHTIINDSNAQGGESGADLVLWIVGENRRSEDKVVYPVHPEKSMAFTRWWKDAPKRELGGHNGRPANPKYKYVEDNTRKTSLVSERPETMSAPSNSATQTAPKDDPTAHLAGAKALLAKKMTQNNNATVMSSPTDNMMTPATARINQVKKKHFNKGKPLRGPLFAMAGAPPAKDEHETGEASKAES</sequence>
<evidence type="ECO:0000256" key="2">
    <source>
        <dbReference type="SAM" id="MobiDB-lite"/>
    </source>
</evidence>
<feature type="compositionally biased region" description="Polar residues" evidence="2">
    <location>
        <begin position="452"/>
        <end position="462"/>
    </location>
</feature>
<dbReference type="SUPFAM" id="SSF51182">
    <property type="entry name" value="RmlC-like cupins"/>
    <property type="match status" value="2"/>
</dbReference>
<dbReference type="InterPro" id="IPR011051">
    <property type="entry name" value="RmlC_Cupin_sf"/>
</dbReference>
<keyword evidence="5" id="KW-1185">Reference proteome</keyword>
<feature type="domain" description="Cupin type-2" evidence="3">
    <location>
        <begin position="307"/>
        <end position="371"/>
    </location>
</feature>
<dbReference type="Gene3D" id="2.60.120.10">
    <property type="entry name" value="Jelly Rolls"/>
    <property type="match status" value="2"/>
</dbReference>
<dbReference type="GO" id="GO:0046872">
    <property type="term" value="F:metal ion binding"/>
    <property type="evidence" value="ECO:0007669"/>
    <property type="project" value="UniProtKB-KW"/>
</dbReference>
<evidence type="ECO:0000313" key="5">
    <source>
        <dbReference type="Proteomes" id="UP000383932"/>
    </source>
</evidence>
<dbReference type="Pfam" id="PF05032">
    <property type="entry name" value="Spo12"/>
    <property type="match status" value="1"/>
</dbReference>
<dbReference type="Proteomes" id="UP000383932">
    <property type="component" value="Unassembled WGS sequence"/>
</dbReference>
<evidence type="ECO:0000259" key="3">
    <source>
        <dbReference type="Pfam" id="PF07883"/>
    </source>
</evidence>
<dbReference type="InterPro" id="IPR014710">
    <property type="entry name" value="RmlC-like_jellyroll"/>
</dbReference>
<feature type="domain" description="Cupin type-2" evidence="3">
    <location>
        <begin position="125"/>
        <end position="189"/>
    </location>
</feature>
<evidence type="ECO:0000313" key="4">
    <source>
        <dbReference type="EMBL" id="KAB5592386.1"/>
    </source>
</evidence>
<accession>A0A5N5QMJ6</accession>
<keyword evidence="1" id="KW-0479">Metal-binding</keyword>